<evidence type="ECO:0000313" key="1">
    <source>
        <dbReference type="EMBL" id="KAI3372974.1"/>
    </source>
</evidence>
<dbReference type="Proteomes" id="UP000831701">
    <property type="component" value="Chromosome 5"/>
</dbReference>
<feature type="non-terminal residue" evidence="1">
    <location>
        <position position="78"/>
    </location>
</feature>
<organism evidence="1 2">
    <name type="scientific">Scortum barcoo</name>
    <name type="common">barcoo grunter</name>
    <dbReference type="NCBI Taxonomy" id="214431"/>
    <lineage>
        <taxon>Eukaryota</taxon>
        <taxon>Metazoa</taxon>
        <taxon>Chordata</taxon>
        <taxon>Craniata</taxon>
        <taxon>Vertebrata</taxon>
        <taxon>Euteleostomi</taxon>
        <taxon>Actinopterygii</taxon>
        <taxon>Neopterygii</taxon>
        <taxon>Teleostei</taxon>
        <taxon>Neoteleostei</taxon>
        <taxon>Acanthomorphata</taxon>
        <taxon>Eupercaria</taxon>
        <taxon>Centrarchiformes</taxon>
        <taxon>Terapontoidei</taxon>
        <taxon>Terapontidae</taxon>
        <taxon>Scortum</taxon>
    </lineage>
</organism>
<reference evidence="1" key="1">
    <citation type="submission" date="2022-04" db="EMBL/GenBank/DDBJ databases">
        <title>Jade perch genome.</title>
        <authorList>
            <person name="Chao B."/>
        </authorList>
    </citation>
    <scope>NUCLEOTIDE SEQUENCE</scope>
    <source>
        <strain evidence="1">CB-2022</strain>
    </source>
</reference>
<accession>A0ACB8WYW7</accession>
<name>A0ACB8WYW7_9TELE</name>
<proteinExistence type="predicted"/>
<evidence type="ECO:0000313" key="2">
    <source>
        <dbReference type="Proteomes" id="UP000831701"/>
    </source>
</evidence>
<comment type="caution">
    <text evidence="1">The sequence shown here is derived from an EMBL/GenBank/DDBJ whole genome shotgun (WGS) entry which is preliminary data.</text>
</comment>
<keyword evidence="2" id="KW-1185">Reference proteome</keyword>
<protein>
    <submittedName>
        <fullName evidence="1">Uncharacterized protein</fullName>
    </submittedName>
</protein>
<dbReference type="EMBL" id="CM041535">
    <property type="protein sequence ID" value="KAI3372974.1"/>
    <property type="molecule type" value="Genomic_DNA"/>
</dbReference>
<sequence>MMAVWAAVHCASSSTESVQEVQRNLLELRKILYFHWTMAENSVDDMYRGCEDKMSEMAKKYLTKEKNENQNFTDAWDQ</sequence>
<gene>
    <name evidence="1" type="ORF">L3Q82_023413</name>
</gene>